<dbReference type="EMBL" id="AAZO01004224">
    <property type="status" value="NOT_ANNOTATED_CDS"/>
    <property type="molecule type" value="Genomic_DNA"/>
</dbReference>
<dbReference type="EMBL" id="DS235371">
    <property type="protein sequence ID" value="EEB15373.1"/>
    <property type="molecule type" value="Genomic_DNA"/>
</dbReference>
<dbReference type="AlphaFoldDB" id="E0VPR7"/>
<sequence>MRDEDDGVDNDYSMNFPVGLGHMAGYLKGPQFPGQGPPALTGPFGLGHTLDHSPYGVEHFSGELFSSIYFPINRNVVVDGFHSIT</sequence>
<evidence type="ECO:0000313" key="3">
    <source>
        <dbReference type="Proteomes" id="UP000009046"/>
    </source>
</evidence>
<dbReference type="CTD" id="8233432"/>
<dbReference type="KEGG" id="phu:Phum_PHUM363340"/>
<reference evidence="1" key="2">
    <citation type="submission" date="2007-04" db="EMBL/GenBank/DDBJ databases">
        <title>The genome of the human body louse.</title>
        <authorList>
            <consortium name="The Human Body Louse Genome Consortium"/>
            <person name="Kirkness E."/>
            <person name="Walenz B."/>
            <person name="Hass B."/>
            <person name="Bruggner R."/>
            <person name="Strausberg R."/>
        </authorList>
    </citation>
    <scope>NUCLEOTIDE SEQUENCE</scope>
    <source>
        <strain evidence="1">USDA</strain>
    </source>
</reference>
<dbReference type="Proteomes" id="UP000009046">
    <property type="component" value="Unassembled WGS sequence"/>
</dbReference>
<dbReference type="RefSeq" id="XP_002428111.1">
    <property type="nucleotide sequence ID" value="XM_002428066.1"/>
</dbReference>
<protein>
    <submittedName>
        <fullName evidence="1 2">Uncharacterized protein</fullName>
    </submittedName>
</protein>
<organism>
    <name type="scientific">Pediculus humanus subsp. corporis</name>
    <name type="common">Body louse</name>
    <dbReference type="NCBI Taxonomy" id="121224"/>
    <lineage>
        <taxon>Eukaryota</taxon>
        <taxon>Metazoa</taxon>
        <taxon>Ecdysozoa</taxon>
        <taxon>Arthropoda</taxon>
        <taxon>Hexapoda</taxon>
        <taxon>Insecta</taxon>
        <taxon>Pterygota</taxon>
        <taxon>Neoptera</taxon>
        <taxon>Paraneoptera</taxon>
        <taxon>Psocodea</taxon>
        <taxon>Troctomorpha</taxon>
        <taxon>Phthiraptera</taxon>
        <taxon>Anoplura</taxon>
        <taxon>Pediculidae</taxon>
        <taxon>Pediculus</taxon>
    </lineage>
</organism>
<dbReference type="HOGENOM" id="CLU_2515353_0_0_1"/>
<evidence type="ECO:0000313" key="1">
    <source>
        <dbReference type="EMBL" id="EEB15373.1"/>
    </source>
</evidence>
<dbReference type="GeneID" id="8233432"/>
<reference evidence="1" key="1">
    <citation type="submission" date="2007-04" db="EMBL/GenBank/DDBJ databases">
        <title>Annotation of Pediculus humanus corporis strain USDA.</title>
        <authorList>
            <person name="Kirkness E."/>
            <person name="Hannick L."/>
            <person name="Hass B."/>
            <person name="Bruggner R."/>
            <person name="Lawson D."/>
            <person name="Bidwell S."/>
            <person name="Joardar V."/>
            <person name="Caler E."/>
            <person name="Walenz B."/>
            <person name="Inman J."/>
            <person name="Schobel S."/>
            <person name="Galinsky K."/>
            <person name="Amedeo P."/>
            <person name="Strausberg R."/>
        </authorList>
    </citation>
    <scope>NUCLEOTIDE SEQUENCE</scope>
    <source>
        <strain evidence="1">USDA</strain>
    </source>
</reference>
<evidence type="ECO:0000313" key="2">
    <source>
        <dbReference type="EnsemblMetazoa" id="PHUM363340-PA"/>
    </source>
</evidence>
<reference evidence="2" key="3">
    <citation type="submission" date="2020-05" db="UniProtKB">
        <authorList>
            <consortium name="EnsemblMetazoa"/>
        </authorList>
    </citation>
    <scope>IDENTIFICATION</scope>
    <source>
        <strain evidence="2">USDA</strain>
    </source>
</reference>
<proteinExistence type="predicted"/>
<name>E0VPR7_PEDHC</name>
<dbReference type="InParanoid" id="E0VPR7"/>
<dbReference type="VEuPathDB" id="VectorBase:PHUM363340"/>
<accession>E0VPR7</accession>
<keyword evidence="3" id="KW-1185">Reference proteome</keyword>
<dbReference type="EnsemblMetazoa" id="PHUM363340-RA">
    <property type="protein sequence ID" value="PHUM363340-PA"/>
    <property type="gene ID" value="PHUM363340"/>
</dbReference>
<gene>
    <name evidence="2" type="primary">8233432</name>
    <name evidence="1" type="ORF">Phum_PHUM363340</name>
</gene>